<reference evidence="2" key="2">
    <citation type="submission" date="2020-11" db="EMBL/GenBank/DDBJ databases">
        <authorList>
            <person name="McCartney M.A."/>
            <person name="Auch B."/>
            <person name="Kono T."/>
            <person name="Mallez S."/>
            <person name="Becker A."/>
            <person name="Gohl D.M."/>
            <person name="Silverstein K.A.T."/>
            <person name="Koren S."/>
            <person name="Bechman K.B."/>
            <person name="Herman A."/>
            <person name="Abrahante J.E."/>
            <person name="Garbe J."/>
        </authorList>
    </citation>
    <scope>NUCLEOTIDE SEQUENCE</scope>
    <source>
        <strain evidence="2">Duluth1</strain>
        <tissue evidence="2">Whole animal</tissue>
    </source>
</reference>
<feature type="compositionally biased region" description="Basic and acidic residues" evidence="1">
    <location>
        <begin position="1"/>
        <end position="19"/>
    </location>
</feature>
<protein>
    <submittedName>
        <fullName evidence="2">Uncharacterized protein</fullName>
    </submittedName>
</protein>
<organism evidence="2 3">
    <name type="scientific">Dreissena polymorpha</name>
    <name type="common">Zebra mussel</name>
    <name type="synonym">Mytilus polymorpha</name>
    <dbReference type="NCBI Taxonomy" id="45954"/>
    <lineage>
        <taxon>Eukaryota</taxon>
        <taxon>Metazoa</taxon>
        <taxon>Spiralia</taxon>
        <taxon>Lophotrochozoa</taxon>
        <taxon>Mollusca</taxon>
        <taxon>Bivalvia</taxon>
        <taxon>Autobranchia</taxon>
        <taxon>Heteroconchia</taxon>
        <taxon>Euheterodonta</taxon>
        <taxon>Imparidentia</taxon>
        <taxon>Neoheterodontei</taxon>
        <taxon>Myida</taxon>
        <taxon>Dreissenoidea</taxon>
        <taxon>Dreissenidae</taxon>
        <taxon>Dreissena</taxon>
    </lineage>
</organism>
<dbReference type="EMBL" id="JAIWYP010000005">
    <property type="protein sequence ID" value="KAH3819363.1"/>
    <property type="molecule type" value="Genomic_DNA"/>
</dbReference>
<comment type="caution">
    <text evidence="2">The sequence shown here is derived from an EMBL/GenBank/DDBJ whole genome shotgun (WGS) entry which is preliminary data.</text>
</comment>
<feature type="compositionally biased region" description="Polar residues" evidence="1">
    <location>
        <begin position="75"/>
        <end position="86"/>
    </location>
</feature>
<keyword evidence="3" id="KW-1185">Reference proteome</keyword>
<feature type="compositionally biased region" description="Polar residues" evidence="1">
    <location>
        <begin position="105"/>
        <end position="121"/>
    </location>
</feature>
<feature type="region of interest" description="Disordered" evidence="1">
    <location>
        <begin position="75"/>
        <end position="127"/>
    </location>
</feature>
<name>A0A9D4JSS9_DREPO</name>
<evidence type="ECO:0000313" key="3">
    <source>
        <dbReference type="Proteomes" id="UP000828390"/>
    </source>
</evidence>
<reference evidence="2" key="1">
    <citation type="journal article" date="2019" name="bioRxiv">
        <title>The Genome of the Zebra Mussel, Dreissena polymorpha: A Resource for Invasive Species Research.</title>
        <authorList>
            <person name="McCartney M.A."/>
            <person name="Auch B."/>
            <person name="Kono T."/>
            <person name="Mallez S."/>
            <person name="Zhang Y."/>
            <person name="Obille A."/>
            <person name="Becker A."/>
            <person name="Abrahante J.E."/>
            <person name="Garbe J."/>
            <person name="Badalamenti J.P."/>
            <person name="Herman A."/>
            <person name="Mangelson H."/>
            <person name="Liachko I."/>
            <person name="Sullivan S."/>
            <person name="Sone E.D."/>
            <person name="Koren S."/>
            <person name="Silverstein K.A.T."/>
            <person name="Beckman K.B."/>
            <person name="Gohl D.M."/>
        </authorList>
    </citation>
    <scope>NUCLEOTIDE SEQUENCE</scope>
    <source>
        <strain evidence="2">Duluth1</strain>
        <tissue evidence="2">Whole animal</tissue>
    </source>
</reference>
<sequence>MMQYESKHQRDGRPAEYVRKSPYPRSHIVKAGESRREYRRNTSMLMKTKESPHVIETHDETIPILPMVSRDLQQNGRELSISNRNLARNDRKLQNNNRELPREQQPLQRHSAQQRNNTTEQIRTRSGRAVKTPRLCVLKCDMGIIIPLHNN</sequence>
<accession>A0A9D4JSS9</accession>
<gene>
    <name evidence="2" type="ORF">DPMN_121096</name>
</gene>
<dbReference type="AlphaFoldDB" id="A0A9D4JSS9"/>
<proteinExistence type="predicted"/>
<feature type="region of interest" description="Disordered" evidence="1">
    <location>
        <begin position="1"/>
        <end position="23"/>
    </location>
</feature>
<evidence type="ECO:0000256" key="1">
    <source>
        <dbReference type="SAM" id="MobiDB-lite"/>
    </source>
</evidence>
<dbReference type="Proteomes" id="UP000828390">
    <property type="component" value="Unassembled WGS sequence"/>
</dbReference>
<evidence type="ECO:0000313" key="2">
    <source>
        <dbReference type="EMBL" id="KAH3819363.1"/>
    </source>
</evidence>